<feature type="compositionally biased region" description="Basic and acidic residues" evidence="3">
    <location>
        <begin position="255"/>
        <end position="291"/>
    </location>
</feature>
<sequence length="674" mass="78387">LKNMADEETSSSSEEEEPFVDETDDKYFFKALSCLKNKDPKIYDPKVVFFPEEDKEGEVNEANESKIKKSKGEKALYLRDYERDLVVKAMKEEDGGSGDNEIEDTKDDDDLPYAVQQKSLKASFKAVLEDSESEDDGLLTMKEKTAQDKEKEDEEYKAWLKGNKEELSDKETEQDLKPLQNYWSKPDLDPNEQFLRDYILNRRYLEEGEEAEDDGISEDGELLEMQEKFETDYNLRFENENNTEVKRYPRVIDGSLRRTDDRRKQKRKERNERKKLEKEKKKDDIAKNQKQKLLEFKEQVEKIKKLTGNDQLGFKDEEIFGDDEFDPEEHDRKMQELYSDAFYSAEGGDDQKPDFANEEDVGGWEDDEDMDVGDPDNMDLEAAGSSGKTTKKESRSKKKRKEKKKKAFTDIIDIAKPVFDPNVHNSYQKYIDEYYEMDCEDFIDDIPCKFKYRQTVPNDYGLTVEEILAADDKELNQWVSAKKITKLRPDHVEKNEVKIYKQKAQDFGLKKKVLASIYGSPKREEEEEDAKEEEQDNARNTDEESVITKKSKKKRKHSFIEKGENGEAESNDAGQNGHLPAENQNVPKKKKKNQLNDGSVQNQTPNNKHKQNPNKIQNQPNGLSKKKKFGKGGKNRQKGDGKKNSDPIPTVSDTRLMAYDINPQKLKKKLKYKK</sequence>
<proteinExistence type="inferred from homology"/>
<dbReference type="PANTHER" id="PTHR14490:SF5">
    <property type="entry name" value="PROTEIN KRI1 HOMOLOG"/>
    <property type="match status" value="1"/>
</dbReference>
<feature type="region of interest" description="Disordered" evidence="3">
    <location>
        <begin position="90"/>
        <end position="114"/>
    </location>
</feature>
<accession>A0A146LKJ6</accession>
<feature type="compositionally biased region" description="Acidic residues" evidence="3">
    <location>
        <begin position="356"/>
        <end position="379"/>
    </location>
</feature>
<feature type="compositionally biased region" description="Basic residues" evidence="3">
    <location>
        <begin position="665"/>
        <end position="674"/>
    </location>
</feature>
<feature type="region of interest" description="Disordered" evidence="3">
    <location>
        <begin position="248"/>
        <end position="291"/>
    </location>
</feature>
<dbReference type="PANTHER" id="PTHR14490">
    <property type="entry name" value="ZINC FINGER, ZZ TYPE"/>
    <property type="match status" value="1"/>
</dbReference>
<dbReference type="GO" id="GO:0030686">
    <property type="term" value="C:90S preribosome"/>
    <property type="evidence" value="ECO:0007669"/>
    <property type="project" value="TreeGrafter"/>
</dbReference>
<evidence type="ECO:0000256" key="1">
    <source>
        <dbReference type="ARBA" id="ARBA00007473"/>
    </source>
</evidence>
<gene>
    <name evidence="5" type="primary">KRI1</name>
    <name evidence="5" type="ORF">g.71333</name>
</gene>
<feature type="compositionally biased region" description="Acidic residues" evidence="3">
    <location>
        <begin position="525"/>
        <end position="535"/>
    </location>
</feature>
<dbReference type="Pfam" id="PF12936">
    <property type="entry name" value="Kri1_C"/>
    <property type="match status" value="1"/>
</dbReference>
<feature type="compositionally biased region" description="Basic residues" evidence="3">
    <location>
        <begin position="394"/>
        <end position="406"/>
    </location>
</feature>
<dbReference type="InterPro" id="IPR018034">
    <property type="entry name" value="Kri1"/>
</dbReference>
<dbReference type="GO" id="GO:0000447">
    <property type="term" value="P:endonucleolytic cleavage in ITS1 to separate SSU-rRNA from 5.8S rRNA and LSU-rRNA from tricistronic rRNA transcript (SSU-rRNA, 5.8S rRNA, LSU-rRNA)"/>
    <property type="evidence" value="ECO:0007669"/>
    <property type="project" value="TreeGrafter"/>
</dbReference>
<dbReference type="Pfam" id="PF05178">
    <property type="entry name" value="Kri1"/>
    <property type="match status" value="1"/>
</dbReference>
<evidence type="ECO:0000259" key="4">
    <source>
        <dbReference type="Pfam" id="PF12936"/>
    </source>
</evidence>
<feature type="region of interest" description="Disordered" evidence="3">
    <location>
        <begin position="342"/>
        <end position="406"/>
    </location>
</feature>
<evidence type="ECO:0000256" key="2">
    <source>
        <dbReference type="ARBA" id="ARBA00017294"/>
    </source>
</evidence>
<feature type="compositionally biased region" description="Basic and acidic residues" evidence="3">
    <location>
        <begin position="141"/>
        <end position="156"/>
    </location>
</feature>
<feature type="region of interest" description="Disordered" evidence="3">
    <location>
        <begin position="130"/>
        <end position="156"/>
    </location>
</feature>
<feature type="compositionally biased region" description="Acidic residues" evidence="3">
    <location>
        <begin position="100"/>
        <end position="111"/>
    </location>
</feature>
<organism evidence="5">
    <name type="scientific">Lygus hesperus</name>
    <name type="common">Western plant bug</name>
    <dbReference type="NCBI Taxonomy" id="30085"/>
    <lineage>
        <taxon>Eukaryota</taxon>
        <taxon>Metazoa</taxon>
        <taxon>Ecdysozoa</taxon>
        <taxon>Arthropoda</taxon>
        <taxon>Hexapoda</taxon>
        <taxon>Insecta</taxon>
        <taxon>Pterygota</taxon>
        <taxon>Neoptera</taxon>
        <taxon>Paraneoptera</taxon>
        <taxon>Hemiptera</taxon>
        <taxon>Heteroptera</taxon>
        <taxon>Panheteroptera</taxon>
        <taxon>Cimicomorpha</taxon>
        <taxon>Miridae</taxon>
        <taxon>Mirini</taxon>
        <taxon>Lygus</taxon>
    </lineage>
</organism>
<evidence type="ECO:0000256" key="3">
    <source>
        <dbReference type="SAM" id="MobiDB-lite"/>
    </source>
</evidence>
<comment type="similarity">
    <text evidence="1">Belongs to the KRI1 family.</text>
</comment>
<dbReference type="EMBL" id="GDHC01010078">
    <property type="protein sequence ID" value="JAQ08551.1"/>
    <property type="molecule type" value="Transcribed_RNA"/>
</dbReference>
<dbReference type="InterPro" id="IPR024626">
    <property type="entry name" value="Kri1-like_C"/>
</dbReference>
<dbReference type="GO" id="GO:0005730">
    <property type="term" value="C:nucleolus"/>
    <property type="evidence" value="ECO:0007669"/>
    <property type="project" value="TreeGrafter"/>
</dbReference>
<evidence type="ECO:0000313" key="5">
    <source>
        <dbReference type="EMBL" id="JAQ08551.1"/>
    </source>
</evidence>
<feature type="domain" description="Kri1-like C-terminal" evidence="4">
    <location>
        <begin position="426"/>
        <end position="512"/>
    </location>
</feature>
<reference evidence="5" key="1">
    <citation type="journal article" date="2016" name="Gigascience">
        <title>De novo construction of an expanded transcriptome assembly for the western tarnished plant bug, Lygus hesperus.</title>
        <authorList>
            <person name="Tassone E.E."/>
            <person name="Geib S.M."/>
            <person name="Hall B."/>
            <person name="Fabrick J.A."/>
            <person name="Brent C.S."/>
            <person name="Hull J.J."/>
        </authorList>
    </citation>
    <scope>NUCLEOTIDE SEQUENCE</scope>
</reference>
<name>A0A146LKJ6_LYGHE</name>
<feature type="non-terminal residue" evidence="5">
    <location>
        <position position="1"/>
    </location>
</feature>
<feature type="region of interest" description="Disordered" evidence="3">
    <location>
        <begin position="1"/>
        <end position="20"/>
    </location>
</feature>
<protein>
    <recommendedName>
        <fullName evidence="2">Protein KRI1 homolog</fullName>
    </recommendedName>
</protein>
<feature type="compositionally biased region" description="Low complexity" evidence="3">
    <location>
        <begin position="613"/>
        <end position="623"/>
    </location>
</feature>
<feature type="region of interest" description="Disordered" evidence="3">
    <location>
        <begin position="519"/>
        <end position="674"/>
    </location>
</feature>
<dbReference type="AlphaFoldDB" id="A0A146LKJ6"/>
<feature type="compositionally biased region" description="Basic residues" evidence="3">
    <location>
        <begin position="624"/>
        <end position="636"/>
    </location>
</feature>